<keyword evidence="1" id="KW-1133">Transmembrane helix</keyword>
<evidence type="ECO:0000256" key="1">
    <source>
        <dbReference type="SAM" id="Phobius"/>
    </source>
</evidence>
<sequence>MEMKGNRAPFLSRFSGAFLLASGLFALAALLAFGTFARQTPLGIAFLLSGFACLAAWLVGRFQNRASQKMKGNFPISRDAASRGRTLLAANSLASTLLLGVVLLGVNYFAARHHVTFDLTRNRANSLSDQTLKTLARLPSNLRLTYFYASPQSDPNIQNLLSAYGRASNRVRFESVSALREPSRVPRGFNDAPLIVARLEGTKETAPQEINVPDEQNISSAILKLLDPKARTLYFLSGHGEVAPTQLSALQVALEAQNYSLKTLNLQVKSAKIPADCAALLVLWPQVDLGERDAKMLSTYAGNKGRLLFLLSPARQKLLRFNNLMGSFGLVVRDGFVFDRAYRNPQWPVGVRGDVSRHPILRGVSADCVFPGSVPLQIKPAAPGLRVIFESSSQSQALLPDGKVVAPGPFALAAASERGENRALVCASATIAIGEGLNLFGNKSFLLSSVNWVVGNDALISIPPKAPVQNTLQMPEVAARFASLLCAVILPLLSLGAGVLVWWKRR</sequence>
<dbReference type="AlphaFoldDB" id="A0A2S8SXK8"/>
<feature type="transmembrane region" description="Helical" evidence="1">
    <location>
        <begin position="42"/>
        <end position="60"/>
    </location>
</feature>
<keyword evidence="4" id="KW-1185">Reference proteome</keyword>
<dbReference type="Proteomes" id="UP000237684">
    <property type="component" value="Unassembled WGS sequence"/>
</dbReference>
<dbReference type="EMBL" id="NIGF01000001">
    <property type="protein sequence ID" value="PQV65526.1"/>
    <property type="molecule type" value="Genomic_DNA"/>
</dbReference>
<evidence type="ECO:0000259" key="2">
    <source>
        <dbReference type="Pfam" id="PF09822"/>
    </source>
</evidence>
<evidence type="ECO:0000313" key="4">
    <source>
        <dbReference type="Proteomes" id="UP000237684"/>
    </source>
</evidence>
<feature type="transmembrane region" description="Helical" evidence="1">
    <location>
        <begin position="87"/>
        <end position="110"/>
    </location>
</feature>
<keyword evidence="1" id="KW-0812">Transmembrane</keyword>
<dbReference type="InterPro" id="IPR019196">
    <property type="entry name" value="ABC_transp_unknown"/>
</dbReference>
<feature type="transmembrane region" description="Helical" evidence="1">
    <location>
        <begin position="481"/>
        <end position="503"/>
    </location>
</feature>
<keyword evidence="1" id="KW-0472">Membrane</keyword>
<comment type="caution">
    <text evidence="3">The sequence shown here is derived from an EMBL/GenBank/DDBJ whole genome shotgun (WGS) entry which is preliminary data.</text>
</comment>
<proteinExistence type="predicted"/>
<accession>A0A2S8SXK8</accession>
<name>A0A2S8SXK8_9BACT</name>
<feature type="domain" description="ABC-type uncharacterised transport system" evidence="2">
    <location>
        <begin position="231"/>
        <end position="396"/>
    </location>
</feature>
<reference evidence="3 4" key="1">
    <citation type="journal article" date="2018" name="Syst. Appl. Microbiol.">
        <title>Abditibacterium utsteinense sp. nov., the first cultivated member of candidate phylum FBP, isolated from ice-free Antarctic soil samples.</title>
        <authorList>
            <person name="Tahon G."/>
            <person name="Tytgat B."/>
            <person name="Lebbe L."/>
            <person name="Carlier A."/>
            <person name="Willems A."/>
        </authorList>
    </citation>
    <scope>NUCLEOTIDE SEQUENCE [LARGE SCALE GENOMIC DNA]</scope>
    <source>
        <strain evidence="3 4">LMG 29911</strain>
    </source>
</reference>
<dbReference type="InParanoid" id="A0A2S8SXK8"/>
<evidence type="ECO:0000313" key="3">
    <source>
        <dbReference type="EMBL" id="PQV65526.1"/>
    </source>
</evidence>
<dbReference type="Pfam" id="PF09822">
    <property type="entry name" value="ABC_transp_aux"/>
    <property type="match status" value="1"/>
</dbReference>
<gene>
    <name evidence="3" type="ORF">B1R32_101268</name>
</gene>
<protein>
    <submittedName>
        <fullName evidence="3">ABC-type uncharacterized transport system involved in gliding motility, auxiliary component</fullName>
    </submittedName>
</protein>
<organism evidence="3 4">
    <name type="scientific">Abditibacterium utsteinense</name>
    <dbReference type="NCBI Taxonomy" id="1960156"/>
    <lineage>
        <taxon>Bacteria</taxon>
        <taxon>Pseudomonadati</taxon>
        <taxon>Abditibacteriota</taxon>
        <taxon>Abditibacteriia</taxon>
        <taxon>Abditibacteriales</taxon>
        <taxon>Abditibacteriaceae</taxon>
        <taxon>Abditibacterium</taxon>
    </lineage>
</organism>